<gene>
    <name evidence="1" type="ORF">HYH03_009414</name>
</gene>
<evidence type="ECO:0000313" key="2">
    <source>
        <dbReference type="Proteomes" id="UP000612055"/>
    </source>
</evidence>
<proteinExistence type="predicted"/>
<dbReference type="AlphaFoldDB" id="A0A835Y0N6"/>
<comment type="caution">
    <text evidence="1">The sequence shown here is derived from an EMBL/GenBank/DDBJ whole genome shotgun (WGS) entry which is preliminary data.</text>
</comment>
<accession>A0A835Y0N6</accession>
<evidence type="ECO:0000313" key="1">
    <source>
        <dbReference type="EMBL" id="KAG2492473.1"/>
    </source>
</evidence>
<protein>
    <submittedName>
        <fullName evidence="1">Uncharacterized protein</fullName>
    </submittedName>
</protein>
<name>A0A835Y0N6_9CHLO</name>
<organism evidence="1 2">
    <name type="scientific">Edaphochlamys debaryana</name>
    <dbReference type="NCBI Taxonomy" id="47281"/>
    <lineage>
        <taxon>Eukaryota</taxon>
        <taxon>Viridiplantae</taxon>
        <taxon>Chlorophyta</taxon>
        <taxon>core chlorophytes</taxon>
        <taxon>Chlorophyceae</taxon>
        <taxon>CS clade</taxon>
        <taxon>Chlamydomonadales</taxon>
        <taxon>Chlamydomonadales incertae sedis</taxon>
        <taxon>Edaphochlamys</taxon>
    </lineage>
</organism>
<dbReference type="Proteomes" id="UP000612055">
    <property type="component" value="Unassembled WGS sequence"/>
</dbReference>
<keyword evidence="2" id="KW-1185">Reference proteome</keyword>
<reference evidence="1" key="1">
    <citation type="journal article" date="2020" name="bioRxiv">
        <title>Comparative genomics of Chlamydomonas.</title>
        <authorList>
            <person name="Craig R.J."/>
            <person name="Hasan A.R."/>
            <person name="Ness R.W."/>
            <person name="Keightley P.D."/>
        </authorList>
    </citation>
    <scope>NUCLEOTIDE SEQUENCE</scope>
    <source>
        <strain evidence="1">CCAP 11/70</strain>
    </source>
</reference>
<dbReference type="EMBL" id="JAEHOE010000045">
    <property type="protein sequence ID" value="KAG2492473.1"/>
    <property type="molecule type" value="Genomic_DNA"/>
</dbReference>
<sequence>MALDEAIQRVLDTDVEALRADALLAMRMKRRLLQRSGKAAVVPFYIAVWSHTSLSQLRANSRAACLLVRSGEFKLAWRRQGERPVSYTIMDVALVPSTMKEEDLPAAGRRAACTSDAVGPEHEEWQRLKPFVGESS</sequence>